<keyword evidence="1" id="KW-0812">Transmembrane</keyword>
<comment type="caution">
    <text evidence="2">The sequence shown here is derived from an EMBL/GenBank/DDBJ whole genome shotgun (WGS) entry which is preliminary data.</text>
</comment>
<accession>A0A0G0C3F6</accession>
<dbReference type="Proteomes" id="UP000034816">
    <property type="component" value="Unassembled WGS sequence"/>
</dbReference>
<gene>
    <name evidence="2" type="ORF">UR73_C0030G0003</name>
</gene>
<keyword evidence="1" id="KW-0472">Membrane</keyword>
<sequence length="221" mass="26404">MRDIEFWDPEIPNDDTAFYWNAMVRSKGLAKSHEVYIPTYNDAVENETYFKSHVSFYKQQYRWGWGIFTLPISMAVLSEDRKNFPAHRKFALLKTMFEYLWFLTVVFVLTFGLSIMGWVNPGFQFTGFAYNLPRILSYVFTAIMLSNIAVVIYRRQLTPVPKGWKWWRHVLDFLETYLIAFNMLTFSFIPYIQAMTEMMVGSGRFKRNFYVTEKVKIKEKR</sequence>
<keyword evidence="1" id="KW-1133">Transmembrane helix</keyword>
<evidence type="ECO:0008006" key="4">
    <source>
        <dbReference type="Google" id="ProtNLM"/>
    </source>
</evidence>
<evidence type="ECO:0000313" key="3">
    <source>
        <dbReference type="Proteomes" id="UP000034816"/>
    </source>
</evidence>
<dbReference type="AlphaFoldDB" id="A0A0G0C3F6"/>
<evidence type="ECO:0000256" key="1">
    <source>
        <dbReference type="SAM" id="Phobius"/>
    </source>
</evidence>
<name>A0A0G0C3F6_9BACT</name>
<feature type="transmembrane region" description="Helical" evidence="1">
    <location>
        <begin position="174"/>
        <end position="192"/>
    </location>
</feature>
<reference evidence="2 3" key="1">
    <citation type="journal article" date="2015" name="Nature">
        <title>rRNA introns, odd ribosomes, and small enigmatic genomes across a large radiation of phyla.</title>
        <authorList>
            <person name="Brown C.T."/>
            <person name="Hug L.A."/>
            <person name="Thomas B.C."/>
            <person name="Sharon I."/>
            <person name="Castelle C.J."/>
            <person name="Singh A."/>
            <person name="Wilkins M.J."/>
            <person name="Williams K.H."/>
            <person name="Banfield J.F."/>
        </authorList>
    </citation>
    <scope>NUCLEOTIDE SEQUENCE [LARGE SCALE GENOMIC DNA]</scope>
</reference>
<feature type="transmembrane region" description="Helical" evidence="1">
    <location>
        <begin position="99"/>
        <end position="119"/>
    </location>
</feature>
<protein>
    <recommendedName>
        <fullName evidence="4">Glycosyltransferase 2-like domain-containing protein</fullName>
    </recommendedName>
</protein>
<evidence type="ECO:0000313" key="2">
    <source>
        <dbReference type="EMBL" id="KKP75963.1"/>
    </source>
</evidence>
<dbReference type="EMBL" id="LBQH01000030">
    <property type="protein sequence ID" value="KKP75963.1"/>
    <property type="molecule type" value="Genomic_DNA"/>
</dbReference>
<feature type="transmembrane region" description="Helical" evidence="1">
    <location>
        <begin position="135"/>
        <end position="153"/>
    </location>
</feature>
<proteinExistence type="predicted"/>
<organism evidence="2 3">
    <name type="scientific">candidate division WS6 bacterium GW2011_GWF1_35_23</name>
    <dbReference type="NCBI Taxonomy" id="1619097"/>
    <lineage>
        <taxon>Bacteria</taxon>
        <taxon>Candidatus Dojkabacteria</taxon>
    </lineage>
</organism>